<evidence type="ECO:0000259" key="4">
    <source>
        <dbReference type="PROSITE" id="PS50240"/>
    </source>
</evidence>
<keyword evidence="6" id="KW-1185">Reference proteome</keyword>
<dbReference type="Proteomes" id="UP001602245">
    <property type="component" value="Unassembled WGS sequence"/>
</dbReference>
<dbReference type="PROSITE" id="PS00134">
    <property type="entry name" value="TRYPSIN_HIS"/>
    <property type="match status" value="1"/>
</dbReference>
<organism evidence="5 6">
    <name type="scientific">Paractinoplanes globisporus</name>
    <dbReference type="NCBI Taxonomy" id="113565"/>
    <lineage>
        <taxon>Bacteria</taxon>
        <taxon>Bacillati</taxon>
        <taxon>Actinomycetota</taxon>
        <taxon>Actinomycetes</taxon>
        <taxon>Micromonosporales</taxon>
        <taxon>Micromonosporaceae</taxon>
        <taxon>Paractinoplanes</taxon>
    </lineage>
</organism>
<dbReference type="PANTHER" id="PTHR24252">
    <property type="entry name" value="ACROSIN-RELATED"/>
    <property type="match status" value="1"/>
</dbReference>
<dbReference type="InterPro" id="IPR001254">
    <property type="entry name" value="Trypsin_dom"/>
</dbReference>
<dbReference type="PRINTS" id="PR00722">
    <property type="entry name" value="CHYMOTRYPSIN"/>
</dbReference>
<dbReference type="PANTHER" id="PTHR24252:SF7">
    <property type="entry name" value="HYALIN"/>
    <property type="match status" value="1"/>
</dbReference>
<dbReference type="PROSITE" id="PS50240">
    <property type="entry name" value="TRYPSIN_DOM"/>
    <property type="match status" value="1"/>
</dbReference>
<dbReference type="Gene3D" id="2.40.10.10">
    <property type="entry name" value="Trypsin-like serine proteases"/>
    <property type="match status" value="2"/>
</dbReference>
<comment type="caution">
    <text evidence="5">The sequence shown here is derived from an EMBL/GenBank/DDBJ whole genome shotgun (WGS) entry which is preliminary data.</text>
</comment>
<accession>A0ABW6WU25</accession>
<keyword evidence="3" id="KW-0732">Signal</keyword>
<dbReference type="SUPFAM" id="SSF50494">
    <property type="entry name" value="Trypsin-like serine proteases"/>
    <property type="match status" value="1"/>
</dbReference>
<dbReference type="SMART" id="SM00020">
    <property type="entry name" value="Tryp_SPc"/>
    <property type="match status" value="1"/>
</dbReference>
<dbReference type="InterPro" id="IPR033116">
    <property type="entry name" value="TRYPSIN_SER"/>
</dbReference>
<dbReference type="InterPro" id="IPR009003">
    <property type="entry name" value="Peptidase_S1_PA"/>
</dbReference>
<dbReference type="Pfam" id="PF00089">
    <property type="entry name" value="Trypsin"/>
    <property type="match status" value="1"/>
</dbReference>
<sequence length="270" mass="27223">MVRWRILLGTAVAVLTAAAMGATASPAVASSAGSGDGVAPSTNVVGGSRAAQGEFPFMVRLSMGCGGALYSPTIVLTAAHCVSRTGTNTSITATLGVVDLQSSSRITRKSNYVYRAPGYNGNGKDWALIRLASPVTGLATLPIASSTAYDSGTFTIAGWGAATEGGGQQRYLLKAQVPFVSDATCNSASMYNGEVIATDEICAGYTAGGVDTCQGDSGGPMFRTDSAGAWVQVGIVSWGDGCARPNKPGVYSQVSYFSAAIKSAAASLGG</sequence>
<evidence type="ECO:0000313" key="5">
    <source>
        <dbReference type="EMBL" id="MFF5295696.1"/>
    </source>
</evidence>
<keyword evidence="1" id="KW-1015">Disulfide bond</keyword>
<dbReference type="InterPro" id="IPR001314">
    <property type="entry name" value="Peptidase_S1A"/>
</dbReference>
<dbReference type="InterPro" id="IPR018114">
    <property type="entry name" value="TRYPSIN_HIS"/>
</dbReference>
<evidence type="ECO:0000313" key="6">
    <source>
        <dbReference type="Proteomes" id="UP001602245"/>
    </source>
</evidence>
<protein>
    <submittedName>
        <fullName evidence="5">Serine protease</fullName>
    </submittedName>
</protein>
<evidence type="ECO:0000256" key="3">
    <source>
        <dbReference type="SAM" id="SignalP"/>
    </source>
</evidence>
<keyword evidence="2" id="KW-0378">Hydrolase</keyword>
<dbReference type="InterPro" id="IPR043504">
    <property type="entry name" value="Peptidase_S1_PA_chymotrypsin"/>
</dbReference>
<feature type="chain" id="PRO_5045380489" evidence="3">
    <location>
        <begin position="25"/>
        <end position="270"/>
    </location>
</feature>
<dbReference type="RefSeq" id="WP_026205980.1">
    <property type="nucleotide sequence ID" value="NZ_JBIAZU010000007.1"/>
</dbReference>
<gene>
    <name evidence="5" type="ORF">ACFY35_40220</name>
</gene>
<dbReference type="GO" id="GO:0006508">
    <property type="term" value="P:proteolysis"/>
    <property type="evidence" value="ECO:0007669"/>
    <property type="project" value="UniProtKB-KW"/>
</dbReference>
<name>A0ABW6WU25_9ACTN</name>
<evidence type="ECO:0000256" key="1">
    <source>
        <dbReference type="ARBA" id="ARBA00023157"/>
    </source>
</evidence>
<keyword evidence="2 5" id="KW-0645">Protease</keyword>
<reference evidence="5 6" key="1">
    <citation type="submission" date="2024-10" db="EMBL/GenBank/DDBJ databases">
        <title>The Natural Products Discovery Center: Release of the First 8490 Sequenced Strains for Exploring Actinobacteria Biosynthetic Diversity.</title>
        <authorList>
            <person name="Kalkreuter E."/>
            <person name="Kautsar S.A."/>
            <person name="Yang D."/>
            <person name="Bader C.D."/>
            <person name="Teijaro C.N."/>
            <person name="Fluegel L."/>
            <person name="Davis C.M."/>
            <person name="Simpson J.R."/>
            <person name="Lauterbach L."/>
            <person name="Steele A.D."/>
            <person name="Gui C."/>
            <person name="Meng S."/>
            <person name="Li G."/>
            <person name="Viehrig K."/>
            <person name="Ye F."/>
            <person name="Su P."/>
            <person name="Kiefer A.F."/>
            <person name="Nichols A."/>
            <person name="Cepeda A.J."/>
            <person name="Yan W."/>
            <person name="Fan B."/>
            <person name="Jiang Y."/>
            <person name="Adhikari A."/>
            <person name="Zheng C.-J."/>
            <person name="Schuster L."/>
            <person name="Cowan T.M."/>
            <person name="Smanski M.J."/>
            <person name="Chevrette M.G."/>
            <person name="De Carvalho L.P.S."/>
            <person name="Shen B."/>
        </authorList>
    </citation>
    <scope>NUCLEOTIDE SEQUENCE [LARGE SCALE GENOMIC DNA]</scope>
    <source>
        <strain evidence="5 6">NPDC000087</strain>
    </source>
</reference>
<feature type="signal peptide" evidence="3">
    <location>
        <begin position="1"/>
        <end position="24"/>
    </location>
</feature>
<dbReference type="PROSITE" id="PS00135">
    <property type="entry name" value="TRYPSIN_SER"/>
    <property type="match status" value="1"/>
</dbReference>
<keyword evidence="2" id="KW-0720">Serine protease</keyword>
<dbReference type="CDD" id="cd00190">
    <property type="entry name" value="Tryp_SPc"/>
    <property type="match status" value="1"/>
</dbReference>
<feature type="domain" description="Peptidase S1" evidence="4">
    <location>
        <begin position="44"/>
        <end position="266"/>
    </location>
</feature>
<dbReference type="GO" id="GO:0008233">
    <property type="term" value="F:peptidase activity"/>
    <property type="evidence" value="ECO:0007669"/>
    <property type="project" value="UniProtKB-KW"/>
</dbReference>
<dbReference type="EMBL" id="JBIAZU010000007">
    <property type="protein sequence ID" value="MFF5295696.1"/>
    <property type="molecule type" value="Genomic_DNA"/>
</dbReference>
<evidence type="ECO:0000256" key="2">
    <source>
        <dbReference type="RuleBase" id="RU363034"/>
    </source>
</evidence>
<proteinExistence type="predicted"/>